<dbReference type="PANTHER" id="PTHR46211">
    <property type="entry name" value="GLYCEROPHOSPHORYL DIESTER PHOSPHODIESTERASE"/>
    <property type="match status" value="1"/>
</dbReference>
<dbReference type="PROSITE" id="PS51704">
    <property type="entry name" value="GP_PDE"/>
    <property type="match status" value="1"/>
</dbReference>
<dbReference type="SUPFAM" id="SSF51695">
    <property type="entry name" value="PLC-like phosphodiesterases"/>
    <property type="match status" value="1"/>
</dbReference>
<dbReference type="GO" id="GO:0006629">
    <property type="term" value="P:lipid metabolic process"/>
    <property type="evidence" value="ECO:0007669"/>
    <property type="project" value="InterPro"/>
</dbReference>
<protein>
    <submittedName>
        <fullName evidence="3">Glycerophosphodiester phosphodiesterase</fullName>
    </submittedName>
</protein>
<comment type="caution">
    <text evidence="3">The sequence shown here is derived from an EMBL/GenBank/DDBJ whole genome shotgun (WGS) entry which is preliminary data.</text>
</comment>
<dbReference type="InterPro" id="IPR017946">
    <property type="entry name" value="PLC-like_Pdiesterase_TIM-brl"/>
</dbReference>
<evidence type="ECO:0000259" key="2">
    <source>
        <dbReference type="PROSITE" id="PS51704"/>
    </source>
</evidence>
<evidence type="ECO:0000256" key="1">
    <source>
        <dbReference type="SAM" id="SignalP"/>
    </source>
</evidence>
<dbReference type="InterPro" id="IPR030395">
    <property type="entry name" value="GP_PDE_dom"/>
</dbReference>
<feature type="chain" id="PRO_5018258278" evidence="1">
    <location>
        <begin position="24"/>
        <end position="301"/>
    </location>
</feature>
<dbReference type="OrthoDB" id="384721at2"/>
<dbReference type="Pfam" id="PF03009">
    <property type="entry name" value="GDPD"/>
    <property type="match status" value="1"/>
</dbReference>
<dbReference type="PANTHER" id="PTHR46211:SF14">
    <property type="entry name" value="GLYCEROPHOSPHODIESTER PHOSPHODIESTERASE"/>
    <property type="match status" value="1"/>
</dbReference>
<accession>A0A3P3W9X7</accession>
<dbReference type="Proteomes" id="UP000271937">
    <property type="component" value="Unassembled WGS sequence"/>
</dbReference>
<name>A0A3P3W9X7_9FLAO</name>
<proteinExistence type="predicted"/>
<keyword evidence="1" id="KW-0732">Signal</keyword>
<sequence>MKNLLFVLSAVAFIFLLSCKSQAQKNSNVIEVQAHRGDRGFYPENTLSAFYSAIDKGADVIELDLVISKDKKVVVSHDTFMHSAYISWPNGKPVTNEEQKKSNLYQMTYDSIRSFDAGLRTNPAFPDQKSVKSYKPLLSEMIDSIENYIVKNNKQRIRYNIEIKSGSGDYGIKQPKPEEFADLVLKVIQEKKIEKLSNVQSFDPNILNAVHKKAPKIVIAFLTGDKSLDQNLAKLDFKPQIYAPHFGLVNSALIDSVRAKNMRIIPWTVNDQKDIDAMIALKVDGIITDYPDRVIEKLKAN</sequence>
<dbReference type="Gene3D" id="3.20.20.190">
    <property type="entry name" value="Phosphatidylinositol (PI) phosphodiesterase"/>
    <property type="match status" value="1"/>
</dbReference>
<feature type="domain" description="GP-PDE" evidence="2">
    <location>
        <begin position="30"/>
        <end position="298"/>
    </location>
</feature>
<organism evidence="3 4">
    <name type="scientific">Flavobacterium macacae</name>
    <dbReference type="NCBI Taxonomy" id="2488993"/>
    <lineage>
        <taxon>Bacteria</taxon>
        <taxon>Pseudomonadati</taxon>
        <taxon>Bacteroidota</taxon>
        <taxon>Flavobacteriia</taxon>
        <taxon>Flavobacteriales</taxon>
        <taxon>Flavobacteriaceae</taxon>
        <taxon>Flavobacterium</taxon>
    </lineage>
</organism>
<gene>
    <name evidence="3" type="ORF">EG849_10275</name>
</gene>
<feature type="signal peptide" evidence="1">
    <location>
        <begin position="1"/>
        <end position="23"/>
    </location>
</feature>
<dbReference type="EMBL" id="RQVR01000011">
    <property type="protein sequence ID" value="RRJ90419.1"/>
    <property type="molecule type" value="Genomic_DNA"/>
</dbReference>
<keyword evidence="4" id="KW-1185">Reference proteome</keyword>
<evidence type="ECO:0000313" key="3">
    <source>
        <dbReference type="EMBL" id="RRJ90419.1"/>
    </source>
</evidence>
<dbReference type="GO" id="GO:0008081">
    <property type="term" value="F:phosphoric diester hydrolase activity"/>
    <property type="evidence" value="ECO:0007669"/>
    <property type="project" value="InterPro"/>
</dbReference>
<reference evidence="3 4" key="1">
    <citation type="submission" date="2018-11" db="EMBL/GenBank/DDBJ databases">
        <title>Flavobacterium sp. nov., YIM 102600 draft genome.</title>
        <authorList>
            <person name="Li G."/>
            <person name="Jiang Y."/>
        </authorList>
    </citation>
    <scope>NUCLEOTIDE SEQUENCE [LARGE SCALE GENOMIC DNA]</scope>
    <source>
        <strain evidence="3 4">YIM 102600</strain>
    </source>
</reference>
<dbReference type="PROSITE" id="PS51257">
    <property type="entry name" value="PROKAR_LIPOPROTEIN"/>
    <property type="match status" value="1"/>
</dbReference>
<evidence type="ECO:0000313" key="4">
    <source>
        <dbReference type="Proteomes" id="UP000271937"/>
    </source>
</evidence>
<dbReference type="RefSeq" id="WP_125013002.1">
    <property type="nucleotide sequence ID" value="NZ_RQVR01000011.1"/>
</dbReference>
<dbReference type="AlphaFoldDB" id="A0A3P3W9X7"/>